<evidence type="ECO:0000256" key="1">
    <source>
        <dbReference type="SAM" id="Phobius"/>
    </source>
</evidence>
<name>A0A6C0JZ12_9ZZZZ</name>
<evidence type="ECO:0000313" key="2">
    <source>
        <dbReference type="EMBL" id="QHU11015.1"/>
    </source>
</evidence>
<proteinExistence type="predicted"/>
<accession>A0A6C0JZ12</accession>
<keyword evidence="1" id="KW-0812">Transmembrane</keyword>
<evidence type="ECO:0008006" key="3">
    <source>
        <dbReference type="Google" id="ProtNLM"/>
    </source>
</evidence>
<dbReference type="EMBL" id="MN740778">
    <property type="protein sequence ID" value="QHU11015.1"/>
    <property type="molecule type" value="Genomic_DNA"/>
</dbReference>
<keyword evidence="1" id="KW-0472">Membrane</keyword>
<dbReference type="AlphaFoldDB" id="A0A6C0JZ12"/>
<protein>
    <recommendedName>
        <fullName evidence="3">LamG-like jellyroll fold domain-containing protein</fullName>
    </recommendedName>
</protein>
<sequence>MSFLSSLKALFWDEDKNLPTVLFWILCVFILSIITYLIVAYIYGRKAPSDLASTAIQLNTATTLVQDGRSLMISPGFTIAGFFNVTMGDRTRSKDTNYTTLIGIPNCVEFQLAPATTNPTNTGASPNQYSARLLISTGNNNPTEVVNLPPMPMQKWIFVCILRDGRRFDVLYNDQIVGSHRLTNYPNTSTAQPLQVSPDAKGDAKGVPRFIGTAVHIFTQLYRMTPSELAVLRAQNSDTTGAPPQPLSFPLPSLFSLPDMRTFCLPGLPCTVPTQPPPNTMQMWETIYN</sequence>
<organism evidence="2">
    <name type="scientific">viral metagenome</name>
    <dbReference type="NCBI Taxonomy" id="1070528"/>
    <lineage>
        <taxon>unclassified sequences</taxon>
        <taxon>metagenomes</taxon>
        <taxon>organismal metagenomes</taxon>
    </lineage>
</organism>
<reference evidence="2" key="1">
    <citation type="journal article" date="2020" name="Nature">
        <title>Giant virus diversity and host interactions through global metagenomics.</title>
        <authorList>
            <person name="Schulz F."/>
            <person name="Roux S."/>
            <person name="Paez-Espino D."/>
            <person name="Jungbluth S."/>
            <person name="Walsh D.A."/>
            <person name="Denef V.J."/>
            <person name="McMahon K.D."/>
            <person name="Konstantinidis K.T."/>
            <person name="Eloe-Fadrosh E.A."/>
            <person name="Kyrpides N.C."/>
            <person name="Woyke T."/>
        </authorList>
    </citation>
    <scope>NUCLEOTIDE SEQUENCE</scope>
    <source>
        <strain evidence="2">GVMAG-S-1101165-84</strain>
    </source>
</reference>
<feature type="transmembrane region" description="Helical" evidence="1">
    <location>
        <begin position="20"/>
        <end position="43"/>
    </location>
</feature>
<keyword evidence="1" id="KW-1133">Transmembrane helix</keyword>